<evidence type="ECO:0000259" key="5">
    <source>
        <dbReference type="Pfam" id="PF09273"/>
    </source>
</evidence>
<dbReference type="PANTHER" id="PTHR13271:SF113">
    <property type="entry name" value="[FRUCTOSE-BISPHOSPHATE ALDOLASE]-LYSINE N-METHYLTRANSFERASE, CHLOROPLASTIC"/>
    <property type="match status" value="1"/>
</dbReference>
<dbReference type="EMBL" id="VEPZ02001568">
    <property type="protein sequence ID" value="KAE8667648.1"/>
    <property type="molecule type" value="Genomic_DNA"/>
</dbReference>
<dbReference type="InterPro" id="IPR050600">
    <property type="entry name" value="SETD3_SETD6_MTase"/>
</dbReference>
<dbReference type="PANTHER" id="PTHR13271">
    <property type="entry name" value="UNCHARACTERIZED PUTATIVE METHYLTRANSFERASE"/>
    <property type="match status" value="1"/>
</dbReference>
<feature type="domain" description="Rubisco LSMT substrate-binding" evidence="5">
    <location>
        <begin position="172"/>
        <end position="231"/>
    </location>
</feature>
<comment type="caution">
    <text evidence="6">The sequence shown here is derived from an EMBL/GenBank/DDBJ whole genome shotgun (WGS) entry which is preliminary data.</text>
</comment>
<dbReference type="Gene3D" id="3.90.1420.10">
    <property type="entry name" value="Rubisco LSMT, substrate-binding domain"/>
    <property type="match status" value="1"/>
</dbReference>
<gene>
    <name evidence="6" type="ORF">F3Y22_tig00112383pilonHSYRG00193</name>
</gene>
<dbReference type="SUPFAM" id="SSF82199">
    <property type="entry name" value="SET domain"/>
    <property type="match status" value="1"/>
</dbReference>
<dbReference type="InterPro" id="IPR046341">
    <property type="entry name" value="SET_dom_sf"/>
</dbReference>
<dbReference type="GO" id="GO:0016279">
    <property type="term" value="F:protein-lysine N-methyltransferase activity"/>
    <property type="evidence" value="ECO:0007669"/>
    <property type="project" value="TreeGrafter"/>
</dbReference>
<keyword evidence="7" id="KW-1185">Reference proteome</keyword>
<dbReference type="Pfam" id="PF09273">
    <property type="entry name" value="Rubis-subs-bind"/>
    <property type="match status" value="1"/>
</dbReference>
<dbReference type="AlphaFoldDB" id="A0A6A2X028"/>
<evidence type="ECO:0000313" key="7">
    <source>
        <dbReference type="Proteomes" id="UP000436088"/>
    </source>
</evidence>
<protein>
    <submittedName>
        <fullName evidence="6">Ribulose-1,5 bisphosphate carboxylase/oxygenase large subunit N-methyltransferase</fullName>
    </submittedName>
</protein>
<dbReference type="Gene3D" id="3.90.1410.10">
    <property type="entry name" value="set domain protein methyltransferase, domain 1"/>
    <property type="match status" value="2"/>
</dbReference>
<dbReference type="GO" id="GO:0032259">
    <property type="term" value="P:methylation"/>
    <property type="evidence" value="ECO:0007669"/>
    <property type="project" value="UniProtKB-KW"/>
</dbReference>
<dbReference type="SUPFAM" id="SSF81822">
    <property type="entry name" value="RuBisCo LSMT C-terminal, substrate-binding domain"/>
    <property type="match status" value="1"/>
</dbReference>
<dbReference type="Proteomes" id="UP000436088">
    <property type="component" value="Unassembled WGS sequence"/>
</dbReference>
<keyword evidence="1" id="KW-0489">Methyltransferase</keyword>
<evidence type="ECO:0000256" key="2">
    <source>
        <dbReference type="ARBA" id="ARBA00022679"/>
    </source>
</evidence>
<evidence type="ECO:0000256" key="1">
    <source>
        <dbReference type="ARBA" id="ARBA00022603"/>
    </source>
</evidence>
<reference evidence="6" key="1">
    <citation type="submission" date="2019-09" db="EMBL/GenBank/DDBJ databases">
        <title>Draft genome information of white flower Hibiscus syriacus.</title>
        <authorList>
            <person name="Kim Y.-M."/>
        </authorList>
    </citation>
    <scope>NUCLEOTIDE SEQUENCE [LARGE SCALE GENOMIC DNA]</scope>
    <source>
        <strain evidence="6">YM2019G1</strain>
    </source>
</reference>
<feature type="chain" id="PRO_5025347843" evidence="4">
    <location>
        <begin position="22"/>
        <end position="488"/>
    </location>
</feature>
<sequence>MCSGLSLGWLALLLIREKLRGDSQWQVYLDILPESTDSTVFRSEEELAELQEKEFFVDLKKISTPQSVGSMAQIKGIFPSSWSKSCLIPLADLINHSPSITTEDYAWEIKGAGHFSMDLLFSLRSPVSVKAGQQVLIQYDLNKSNAELALDYGFIESRSDRNAYTFMLEISESKPFFRDKLDIAETNGLGETAYFDIVLGRPLPPALIPYLRLVALGGTNAFLLESIGENLSPLSSFPHRREFRQPPATVLWCRSPMVAEIRENNPKFPSFNSKVEYGLLFFSKTTSIDLDLKETDGFTFGYMVVLTTFGLPMAEKASRVSLSLLFPFVISEWFGGFYNHHRARLGPDNRALCGESPNYVVTHHRTLTWMAIWPSGDFGEAGVVAVAASTADGNVENILPRGLMNGPEVLSSCTEGVMDSPEVLSSCTVGLMDGPEVLSSCTVGLTDDPEALKYQKTAEGLLKIFCTVGLMDGPEDFKHPALEVLQMT</sequence>
<proteinExistence type="predicted"/>
<evidence type="ECO:0000256" key="3">
    <source>
        <dbReference type="ARBA" id="ARBA00022691"/>
    </source>
</evidence>
<name>A0A6A2X028_HIBSY</name>
<organism evidence="6 7">
    <name type="scientific">Hibiscus syriacus</name>
    <name type="common">Rose of Sharon</name>
    <dbReference type="NCBI Taxonomy" id="106335"/>
    <lineage>
        <taxon>Eukaryota</taxon>
        <taxon>Viridiplantae</taxon>
        <taxon>Streptophyta</taxon>
        <taxon>Embryophyta</taxon>
        <taxon>Tracheophyta</taxon>
        <taxon>Spermatophyta</taxon>
        <taxon>Magnoliopsida</taxon>
        <taxon>eudicotyledons</taxon>
        <taxon>Gunneridae</taxon>
        <taxon>Pentapetalae</taxon>
        <taxon>rosids</taxon>
        <taxon>malvids</taxon>
        <taxon>Malvales</taxon>
        <taxon>Malvaceae</taxon>
        <taxon>Malvoideae</taxon>
        <taxon>Hibiscus</taxon>
    </lineage>
</organism>
<accession>A0A6A2X028</accession>
<evidence type="ECO:0000256" key="4">
    <source>
        <dbReference type="SAM" id="SignalP"/>
    </source>
</evidence>
<evidence type="ECO:0000313" key="6">
    <source>
        <dbReference type="EMBL" id="KAE8667648.1"/>
    </source>
</evidence>
<dbReference type="InterPro" id="IPR036464">
    <property type="entry name" value="Rubisco_LSMT_subst-bd_sf"/>
</dbReference>
<keyword evidence="4" id="KW-0732">Signal</keyword>
<feature type="signal peptide" evidence="4">
    <location>
        <begin position="1"/>
        <end position="21"/>
    </location>
</feature>
<keyword evidence="3" id="KW-0949">S-adenosyl-L-methionine</keyword>
<keyword evidence="2" id="KW-0808">Transferase</keyword>
<dbReference type="InterPro" id="IPR015353">
    <property type="entry name" value="Rubisco_LSMT_subst-bd"/>
</dbReference>